<dbReference type="InterPro" id="IPR003598">
    <property type="entry name" value="Ig_sub2"/>
</dbReference>
<evidence type="ECO:0000313" key="8">
    <source>
        <dbReference type="RefSeq" id="XP_013390183.1"/>
    </source>
</evidence>
<feature type="domain" description="Ig-like" evidence="6">
    <location>
        <begin position="329"/>
        <end position="412"/>
    </location>
</feature>
<dbReference type="RefSeq" id="XP_013390183.1">
    <property type="nucleotide sequence ID" value="XM_013534729.1"/>
</dbReference>
<evidence type="ECO:0000313" key="7">
    <source>
        <dbReference type="Proteomes" id="UP000085678"/>
    </source>
</evidence>
<proteinExistence type="predicted"/>
<feature type="signal peptide" evidence="5">
    <location>
        <begin position="1"/>
        <end position="26"/>
    </location>
</feature>
<evidence type="ECO:0000256" key="5">
    <source>
        <dbReference type="SAM" id="SignalP"/>
    </source>
</evidence>
<dbReference type="InterPro" id="IPR052598">
    <property type="entry name" value="IgSF_CEA-related"/>
</dbReference>
<evidence type="ECO:0000256" key="1">
    <source>
        <dbReference type="ARBA" id="ARBA00022729"/>
    </source>
</evidence>
<evidence type="ECO:0000256" key="4">
    <source>
        <dbReference type="ARBA" id="ARBA00023319"/>
    </source>
</evidence>
<keyword evidence="2" id="KW-1015">Disulfide bond</keyword>
<feature type="domain" description="Ig-like" evidence="6">
    <location>
        <begin position="507"/>
        <end position="575"/>
    </location>
</feature>
<dbReference type="InterPro" id="IPR003599">
    <property type="entry name" value="Ig_sub"/>
</dbReference>
<keyword evidence="1 5" id="KW-0732">Signal</keyword>
<organism evidence="7 8">
    <name type="scientific">Lingula anatina</name>
    <name type="common">Brachiopod</name>
    <name type="synonym">Lingula unguis</name>
    <dbReference type="NCBI Taxonomy" id="7574"/>
    <lineage>
        <taxon>Eukaryota</taxon>
        <taxon>Metazoa</taxon>
        <taxon>Spiralia</taxon>
        <taxon>Lophotrochozoa</taxon>
        <taxon>Brachiopoda</taxon>
        <taxon>Linguliformea</taxon>
        <taxon>Lingulata</taxon>
        <taxon>Lingulida</taxon>
        <taxon>Linguloidea</taxon>
        <taxon>Lingulidae</taxon>
        <taxon>Lingula</taxon>
    </lineage>
</organism>
<dbReference type="GeneID" id="106158656"/>
<reference evidence="8" key="1">
    <citation type="submission" date="2025-08" db="UniProtKB">
        <authorList>
            <consortium name="RefSeq"/>
        </authorList>
    </citation>
    <scope>IDENTIFICATION</scope>
    <source>
        <tissue evidence="8">Gonads</tissue>
    </source>
</reference>
<dbReference type="Gene3D" id="2.60.40.10">
    <property type="entry name" value="Immunoglobulins"/>
    <property type="match status" value="6"/>
</dbReference>
<evidence type="ECO:0000256" key="2">
    <source>
        <dbReference type="ARBA" id="ARBA00023157"/>
    </source>
</evidence>
<dbReference type="InParanoid" id="A0A1S3HVY7"/>
<dbReference type="PANTHER" id="PTHR44337:SF20">
    <property type="entry name" value="CARCINOEMBRYONIC ANTIGEN-RELATED CELL ADHESION MOLECULE 5-RELATED"/>
    <property type="match status" value="1"/>
</dbReference>
<dbReference type="Pfam" id="PF07686">
    <property type="entry name" value="V-set"/>
    <property type="match status" value="1"/>
</dbReference>
<dbReference type="SMART" id="SM00409">
    <property type="entry name" value="IG"/>
    <property type="match status" value="5"/>
</dbReference>
<name>A0A1S3HVY7_LINAN</name>
<dbReference type="InterPro" id="IPR007110">
    <property type="entry name" value="Ig-like_dom"/>
</dbReference>
<dbReference type="InterPro" id="IPR036179">
    <property type="entry name" value="Ig-like_dom_sf"/>
</dbReference>
<dbReference type="Proteomes" id="UP000085678">
    <property type="component" value="Unplaced"/>
</dbReference>
<keyword evidence="7" id="KW-1185">Reference proteome</keyword>
<dbReference type="InterPro" id="IPR013783">
    <property type="entry name" value="Ig-like_fold"/>
</dbReference>
<feature type="domain" description="Ig-like" evidence="6">
    <location>
        <begin position="418"/>
        <end position="501"/>
    </location>
</feature>
<keyword evidence="3" id="KW-0325">Glycoprotein</keyword>
<feature type="chain" id="PRO_5010178822" evidence="5">
    <location>
        <begin position="27"/>
        <end position="575"/>
    </location>
</feature>
<accession>A0A1S3HVY7</accession>
<dbReference type="InterPro" id="IPR013106">
    <property type="entry name" value="Ig_V-set"/>
</dbReference>
<dbReference type="OrthoDB" id="6111375at2759"/>
<dbReference type="Pfam" id="PF13927">
    <property type="entry name" value="Ig_3"/>
    <property type="match status" value="4"/>
</dbReference>
<feature type="domain" description="Ig-like" evidence="6">
    <location>
        <begin position="151"/>
        <end position="234"/>
    </location>
</feature>
<dbReference type="PROSITE" id="PS50835">
    <property type="entry name" value="IG_LIKE"/>
    <property type="match status" value="6"/>
</dbReference>
<evidence type="ECO:0000256" key="3">
    <source>
        <dbReference type="ARBA" id="ARBA00023180"/>
    </source>
</evidence>
<sequence length="575" mass="62269">MAKIYRCLVNELGVLWVLSIASITGAVPCDDVISVTLPSSYSVHSGQDVTLQCTFTPMSGDVSRYQVRWQRNAQEYEVEFTSGRITSVLQPAWNGRLSFQSPASLVIAGVTAADSGAYTCGVMITFTDPALCDKANTRYFTKSTILSVLVPVAGVSVTRSRATGHDVTMGDTAYLSCITASGTTPITYTWLLNNTPLQQSGRELTISNIQPNQAGPYRCNASNTISWQQSGTFTFNVLLPVKGVSVARSRATGHDVTMGDTAYLSCITASGTTPITYTWLLNNTPLQQTGRELTISNIQPNQTGPYRCNVSNSISWQQSGTFTFNVLLPVKGVSVARSRATGHDVTMGDTAYLSCITTSGTTPITYIWLLNNTPLQQTGRELTISNIQPNQAGPYSCNVSNSISWQQSATFTFNVLLPVKGVSVARSRATGHDVTMGDTAYLICITASGTTPIAYTWLLNNTPLQQTGRELTITNIQPNQEGPYSCNVSNSISWQQSATFTFNVLLPVRGVSVTRSRATGHDVTMGDTAYLICITASGSTPITYTWFMNNTPLQQTGRELTISRYTTKPSRTIQL</sequence>
<dbReference type="KEGG" id="lak:106158656"/>
<dbReference type="SUPFAM" id="SSF48726">
    <property type="entry name" value="Immunoglobulin"/>
    <property type="match status" value="6"/>
</dbReference>
<keyword evidence="4" id="KW-0393">Immunoglobulin domain</keyword>
<feature type="domain" description="Ig-like" evidence="6">
    <location>
        <begin position="28"/>
        <end position="122"/>
    </location>
</feature>
<evidence type="ECO:0000259" key="6">
    <source>
        <dbReference type="PROSITE" id="PS50835"/>
    </source>
</evidence>
<dbReference type="SMART" id="SM00406">
    <property type="entry name" value="IGv"/>
    <property type="match status" value="1"/>
</dbReference>
<dbReference type="AlphaFoldDB" id="A0A1S3HVY7"/>
<dbReference type="PANTHER" id="PTHR44337">
    <property type="entry name" value="CARCINOEMBRYONIC ANTIGEN-RELATED CELL ADHESION MOLECULE 8"/>
    <property type="match status" value="1"/>
</dbReference>
<feature type="domain" description="Ig-like" evidence="6">
    <location>
        <begin position="240"/>
        <end position="323"/>
    </location>
</feature>
<protein>
    <submittedName>
        <fullName evidence="8">Pregnancy-specific beta-1-glycoprotein 8</fullName>
    </submittedName>
</protein>
<keyword evidence="8" id="KW-0635">Pregnancy</keyword>
<gene>
    <name evidence="8" type="primary">LOC106158656</name>
</gene>
<dbReference type="SMART" id="SM00408">
    <property type="entry name" value="IGc2"/>
    <property type="match status" value="6"/>
</dbReference>